<feature type="non-terminal residue" evidence="1">
    <location>
        <position position="174"/>
    </location>
</feature>
<keyword evidence="2" id="KW-1185">Reference proteome</keyword>
<reference evidence="1 2" key="1">
    <citation type="submission" date="2022-05" db="EMBL/GenBank/DDBJ databases">
        <authorList>
            <consortium name="Genoscope - CEA"/>
            <person name="William W."/>
        </authorList>
    </citation>
    <scope>NUCLEOTIDE SEQUENCE [LARGE SCALE GENOMIC DNA]</scope>
</reference>
<gene>
    <name evidence="1" type="ORF">PLOB_00036952</name>
</gene>
<dbReference type="Proteomes" id="UP001159405">
    <property type="component" value="Unassembled WGS sequence"/>
</dbReference>
<comment type="caution">
    <text evidence="1">The sequence shown here is derived from an EMBL/GenBank/DDBJ whole genome shotgun (WGS) entry which is preliminary data.</text>
</comment>
<accession>A0ABN8P4J2</accession>
<evidence type="ECO:0000313" key="2">
    <source>
        <dbReference type="Proteomes" id="UP001159405"/>
    </source>
</evidence>
<dbReference type="EMBL" id="CALNXK010000053">
    <property type="protein sequence ID" value="CAH3133604.1"/>
    <property type="molecule type" value="Genomic_DNA"/>
</dbReference>
<proteinExistence type="predicted"/>
<sequence>NIPSSSHSLGCRRTRGIMQVESAGEFPRNRDQVYNINRQAKRQKVDVPLSTGDPLLQVLAKAKEEQQGLRENLFIREIPLFPEPITLPLLMTKYNKDTSGVLAYGTDGEENLFKAMSQVFVDAKHLRCDIHLRDNVKRKLSELGISGSVADEIVCDIFGKVLGEVTEGGLVDCT</sequence>
<name>A0ABN8P4J2_9CNID</name>
<protein>
    <submittedName>
        <fullName evidence="1">Uncharacterized protein</fullName>
    </submittedName>
</protein>
<feature type="non-terminal residue" evidence="1">
    <location>
        <position position="1"/>
    </location>
</feature>
<organism evidence="1 2">
    <name type="scientific">Porites lobata</name>
    <dbReference type="NCBI Taxonomy" id="104759"/>
    <lineage>
        <taxon>Eukaryota</taxon>
        <taxon>Metazoa</taxon>
        <taxon>Cnidaria</taxon>
        <taxon>Anthozoa</taxon>
        <taxon>Hexacorallia</taxon>
        <taxon>Scleractinia</taxon>
        <taxon>Fungiina</taxon>
        <taxon>Poritidae</taxon>
        <taxon>Porites</taxon>
    </lineage>
</organism>
<evidence type="ECO:0000313" key="1">
    <source>
        <dbReference type="EMBL" id="CAH3133604.1"/>
    </source>
</evidence>